<keyword evidence="3" id="KW-1185">Reference proteome</keyword>
<evidence type="ECO:0000313" key="3">
    <source>
        <dbReference type="Proteomes" id="UP001311915"/>
    </source>
</evidence>
<comment type="caution">
    <text evidence="2">The sequence shown here is derived from an EMBL/GenBank/DDBJ whole genome shotgun (WGS) entry which is preliminary data.</text>
</comment>
<feature type="domain" description="EF-hand" evidence="1">
    <location>
        <begin position="29"/>
        <end position="64"/>
    </location>
</feature>
<dbReference type="Proteomes" id="UP001311915">
    <property type="component" value="Unassembled WGS sequence"/>
</dbReference>
<dbReference type="InterPro" id="IPR011992">
    <property type="entry name" value="EF-hand-dom_pair"/>
</dbReference>
<dbReference type="PROSITE" id="PS50222">
    <property type="entry name" value="EF_HAND_2"/>
    <property type="match status" value="1"/>
</dbReference>
<sequence>MVVYTTKNLKKPQSKEEIKCTPKNLQNLEYEENVKRLLKKCDKNGDGRLSMKQLIEVFSWWFSCFNAERLKHADINHAGYIFDDEIHELVKYATKYGYKIVSIIKYGLSVRTLKTFGKWYLFVEEFDLPYVI</sequence>
<dbReference type="Gene3D" id="1.10.238.10">
    <property type="entry name" value="EF-hand"/>
    <property type="match status" value="1"/>
</dbReference>
<dbReference type="GO" id="GO:0005509">
    <property type="term" value="F:calcium ion binding"/>
    <property type="evidence" value="ECO:0007669"/>
    <property type="project" value="InterPro"/>
</dbReference>
<proteinExistence type="predicted"/>
<protein>
    <recommendedName>
        <fullName evidence="1">EF-hand domain-containing protein</fullName>
    </recommendedName>
</protein>
<dbReference type="SUPFAM" id="SSF47473">
    <property type="entry name" value="EF-hand"/>
    <property type="match status" value="1"/>
</dbReference>
<accession>A0AAV9LVG6</accession>
<dbReference type="EMBL" id="JAWPEI010000004">
    <property type="protein sequence ID" value="KAK4728352.1"/>
    <property type="molecule type" value="Genomic_DNA"/>
</dbReference>
<gene>
    <name evidence="2" type="ORF">R3W88_021340</name>
</gene>
<dbReference type="AlphaFoldDB" id="A0AAV9LVG6"/>
<organism evidence="2 3">
    <name type="scientific">Solanum pinnatisectum</name>
    <name type="common">tansyleaf nightshade</name>
    <dbReference type="NCBI Taxonomy" id="50273"/>
    <lineage>
        <taxon>Eukaryota</taxon>
        <taxon>Viridiplantae</taxon>
        <taxon>Streptophyta</taxon>
        <taxon>Embryophyta</taxon>
        <taxon>Tracheophyta</taxon>
        <taxon>Spermatophyta</taxon>
        <taxon>Magnoliopsida</taxon>
        <taxon>eudicotyledons</taxon>
        <taxon>Gunneridae</taxon>
        <taxon>Pentapetalae</taxon>
        <taxon>asterids</taxon>
        <taxon>lamiids</taxon>
        <taxon>Solanales</taxon>
        <taxon>Solanaceae</taxon>
        <taxon>Solanoideae</taxon>
        <taxon>Solaneae</taxon>
        <taxon>Solanum</taxon>
    </lineage>
</organism>
<name>A0AAV9LVG6_9SOLN</name>
<dbReference type="InterPro" id="IPR002048">
    <property type="entry name" value="EF_hand_dom"/>
</dbReference>
<evidence type="ECO:0000313" key="2">
    <source>
        <dbReference type="EMBL" id="KAK4728352.1"/>
    </source>
</evidence>
<reference evidence="2 3" key="1">
    <citation type="submission" date="2023-10" db="EMBL/GenBank/DDBJ databases">
        <title>Genome-Wide Identification Analysis in wild type Solanum Pinnatisectum Reveals Some Genes Defensing Phytophthora Infestans.</title>
        <authorList>
            <person name="Sun C."/>
        </authorList>
    </citation>
    <scope>NUCLEOTIDE SEQUENCE [LARGE SCALE GENOMIC DNA]</scope>
    <source>
        <strain evidence="2">LQN</strain>
        <tissue evidence="2">Leaf</tissue>
    </source>
</reference>
<evidence type="ECO:0000259" key="1">
    <source>
        <dbReference type="PROSITE" id="PS50222"/>
    </source>
</evidence>